<feature type="transmembrane region" description="Helical" evidence="10">
    <location>
        <begin position="359"/>
        <end position="384"/>
    </location>
</feature>
<dbReference type="Pfam" id="PF00230">
    <property type="entry name" value="MIP"/>
    <property type="match status" value="1"/>
</dbReference>
<keyword evidence="4" id="KW-1003">Cell membrane</keyword>
<organism evidence="11">
    <name type="scientific">Zygnema circumcarinatum</name>
    <name type="common">Green alga</name>
    <dbReference type="NCBI Taxonomy" id="35869"/>
    <lineage>
        <taxon>Eukaryota</taxon>
        <taxon>Viridiplantae</taxon>
        <taxon>Streptophyta</taxon>
        <taxon>Zygnematophyceae</taxon>
        <taxon>Zygnematophycidae</taxon>
        <taxon>Zygnematales</taxon>
        <taxon>Zygnemataceae</taxon>
        <taxon>Zygnema</taxon>
    </lineage>
</organism>
<evidence type="ECO:0000256" key="2">
    <source>
        <dbReference type="ARBA" id="ARBA00006175"/>
    </source>
</evidence>
<dbReference type="GO" id="GO:0015250">
    <property type="term" value="F:water channel activity"/>
    <property type="evidence" value="ECO:0007669"/>
    <property type="project" value="TreeGrafter"/>
</dbReference>
<protein>
    <submittedName>
        <fullName evidence="11">Major intrinsic family protein</fullName>
    </submittedName>
</protein>
<dbReference type="InterPro" id="IPR023271">
    <property type="entry name" value="Aquaporin-like"/>
</dbReference>
<keyword evidence="3 8" id="KW-0813">Transport</keyword>
<proteinExistence type="evidence at transcript level"/>
<feature type="compositionally biased region" description="Basic and acidic residues" evidence="9">
    <location>
        <begin position="27"/>
        <end position="36"/>
    </location>
</feature>
<evidence type="ECO:0000256" key="7">
    <source>
        <dbReference type="ARBA" id="ARBA00023136"/>
    </source>
</evidence>
<feature type="region of interest" description="Disordered" evidence="9">
    <location>
        <begin position="93"/>
        <end position="185"/>
    </location>
</feature>
<name>A0A6M3SL96_ZYGCR</name>
<feature type="transmembrane region" description="Helical" evidence="10">
    <location>
        <begin position="223"/>
        <end position="246"/>
    </location>
</feature>
<sequence>MAEAKRRSSSAYVQLDLSTPSAFNGDSSHEPREKYGDGSPFIPAVLSGDETVDLHEASGGSSASERAEKPSVQTMVEGAVKLVSMLNFMKAPDADEGRRGAGVGEGEGEEKDGREGGERRGQGTRRGDGEGDGGEEEWEETKEGRGEEARGGVGMGKEREGEREEVGPEAGDSARGTGAQATQVELGTPKSLRSLEQWRAAAAEYIATLIFVYIFSSVLSDRCLSFITFITGIISIELSAARLLVISVAHGLAIAFLAAATGAISGGHINPAVTIAFVVAGKETLLRAALYITAQVLGAVSGAALLQSATPIAWQGSLGSHNIANGLNGGQGFLMEVILTFVLIFVIFGVAVDRRGPGVIAPLPIGFAVVVDHLVGVPFTGASMNPARSFGPAFVTSQWGKSHWIYWVAPCLGAALAASVYRFVFLQAPVVLPETAPLKKTGSGIPPRGR</sequence>
<dbReference type="NCBIfam" id="TIGR00861">
    <property type="entry name" value="MIP"/>
    <property type="match status" value="1"/>
</dbReference>
<evidence type="ECO:0000313" key="11">
    <source>
        <dbReference type="EMBL" id="QJD39011.1"/>
    </source>
</evidence>
<dbReference type="Gene3D" id="1.20.1080.10">
    <property type="entry name" value="Glycerol uptake facilitator protein"/>
    <property type="match status" value="1"/>
</dbReference>
<evidence type="ECO:0000256" key="6">
    <source>
        <dbReference type="ARBA" id="ARBA00022989"/>
    </source>
</evidence>
<evidence type="ECO:0000256" key="9">
    <source>
        <dbReference type="SAM" id="MobiDB-lite"/>
    </source>
</evidence>
<evidence type="ECO:0000256" key="5">
    <source>
        <dbReference type="ARBA" id="ARBA00022692"/>
    </source>
</evidence>
<dbReference type="PROSITE" id="PS00221">
    <property type="entry name" value="MIP"/>
    <property type="match status" value="1"/>
</dbReference>
<feature type="compositionally biased region" description="Basic and acidic residues" evidence="9">
    <location>
        <begin position="111"/>
        <end position="129"/>
    </location>
</feature>
<keyword evidence="5 8" id="KW-0812">Transmembrane</keyword>
<dbReference type="InterPro" id="IPR034294">
    <property type="entry name" value="Aquaporin_transptr"/>
</dbReference>
<dbReference type="SUPFAM" id="SSF81338">
    <property type="entry name" value="Aquaporin-like"/>
    <property type="match status" value="1"/>
</dbReference>
<dbReference type="CDD" id="cd00333">
    <property type="entry name" value="MIP"/>
    <property type="match status" value="1"/>
</dbReference>
<feature type="transmembrane region" description="Helical" evidence="10">
    <location>
        <begin position="198"/>
        <end position="216"/>
    </location>
</feature>
<dbReference type="GO" id="GO:0005886">
    <property type="term" value="C:plasma membrane"/>
    <property type="evidence" value="ECO:0007669"/>
    <property type="project" value="UniProtKB-SubCell"/>
</dbReference>
<dbReference type="AlphaFoldDB" id="A0A6M3SL96"/>
<dbReference type="PANTHER" id="PTHR19139">
    <property type="entry name" value="AQUAPORIN TRANSPORTER"/>
    <property type="match status" value="1"/>
</dbReference>
<feature type="transmembrane region" description="Helical" evidence="10">
    <location>
        <begin position="333"/>
        <end position="352"/>
    </location>
</feature>
<dbReference type="EMBL" id="MT010849">
    <property type="protein sequence ID" value="QJD39011.1"/>
    <property type="molecule type" value="mRNA"/>
</dbReference>
<evidence type="ECO:0000256" key="8">
    <source>
        <dbReference type="RuleBase" id="RU000477"/>
    </source>
</evidence>
<feature type="compositionally biased region" description="Polar residues" evidence="9">
    <location>
        <begin position="9"/>
        <end position="26"/>
    </location>
</feature>
<dbReference type="InterPro" id="IPR000425">
    <property type="entry name" value="MIP"/>
</dbReference>
<feature type="compositionally biased region" description="Acidic residues" evidence="9">
    <location>
        <begin position="130"/>
        <end position="140"/>
    </location>
</feature>
<evidence type="ECO:0000256" key="4">
    <source>
        <dbReference type="ARBA" id="ARBA00022475"/>
    </source>
</evidence>
<evidence type="ECO:0000256" key="1">
    <source>
        <dbReference type="ARBA" id="ARBA00004651"/>
    </source>
</evidence>
<feature type="region of interest" description="Disordered" evidence="9">
    <location>
        <begin position="1"/>
        <end position="73"/>
    </location>
</feature>
<feature type="compositionally biased region" description="Basic and acidic residues" evidence="9">
    <location>
        <begin position="141"/>
        <end position="166"/>
    </location>
</feature>
<evidence type="ECO:0000256" key="10">
    <source>
        <dbReference type="SAM" id="Phobius"/>
    </source>
</evidence>
<comment type="similarity">
    <text evidence="2 8">Belongs to the MIP/aquaporin (TC 1.A.8) family.</text>
</comment>
<dbReference type="PANTHER" id="PTHR19139:SF199">
    <property type="entry name" value="MIP17260P"/>
    <property type="match status" value="1"/>
</dbReference>
<comment type="subcellular location">
    <subcellularLocation>
        <location evidence="1">Cell membrane</location>
        <topology evidence="1">Multi-pass membrane protein</topology>
    </subcellularLocation>
</comment>
<keyword evidence="7 10" id="KW-0472">Membrane</keyword>
<keyword evidence="6 10" id="KW-1133">Transmembrane helix</keyword>
<accession>A0A6M3SL96</accession>
<dbReference type="InterPro" id="IPR022357">
    <property type="entry name" value="MIP_CS"/>
</dbReference>
<feature type="transmembrane region" description="Helical" evidence="10">
    <location>
        <begin position="288"/>
        <end position="313"/>
    </location>
</feature>
<feature type="transmembrane region" description="Helical" evidence="10">
    <location>
        <begin position="404"/>
        <end position="424"/>
    </location>
</feature>
<reference evidence="11" key="1">
    <citation type="submission" date="2020-01" db="EMBL/GenBank/DDBJ databases">
        <authorList>
            <person name="Feng X."/>
        </authorList>
    </citation>
    <scope>NUCLEOTIDE SEQUENCE</scope>
    <source>
        <strain evidence="11">10601</strain>
    </source>
</reference>
<evidence type="ECO:0000256" key="3">
    <source>
        <dbReference type="ARBA" id="ARBA00022448"/>
    </source>
</evidence>
<feature type="transmembrane region" description="Helical" evidence="10">
    <location>
        <begin position="252"/>
        <end position="281"/>
    </location>
</feature>
<dbReference type="PRINTS" id="PR00783">
    <property type="entry name" value="MINTRINSICP"/>
</dbReference>